<protein>
    <submittedName>
        <fullName evidence="2">Lipoate-protein ligase A</fullName>
    </submittedName>
</protein>
<dbReference type="PANTHER" id="PTHR43679:SF2">
    <property type="entry name" value="OCTANOYL-[GCVH]:PROTEIN N-OCTANOYLTRANSFERASE"/>
    <property type="match status" value="1"/>
</dbReference>
<reference evidence="2" key="1">
    <citation type="submission" date="2023-03" db="EMBL/GenBank/DDBJ databases">
        <authorList>
            <person name="Cremers G."/>
            <person name="Picone N."/>
        </authorList>
    </citation>
    <scope>NUCLEOTIDE SEQUENCE</scope>
    <source>
        <strain evidence="2">Sample_alias</strain>
    </source>
</reference>
<feature type="domain" description="BPL/LPL catalytic" evidence="1">
    <location>
        <begin position="31"/>
        <end position="222"/>
    </location>
</feature>
<dbReference type="PROSITE" id="PS51733">
    <property type="entry name" value="BPL_LPL_CATALYTIC"/>
    <property type="match status" value="1"/>
</dbReference>
<name>A0ABM9IFN6_9BACT</name>
<keyword evidence="3" id="KW-1185">Reference proteome</keyword>
<dbReference type="InterPro" id="IPR045864">
    <property type="entry name" value="aa-tRNA-synth_II/BPL/LPL"/>
</dbReference>
<evidence type="ECO:0000259" key="1">
    <source>
        <dbReference type="PROSITE" id="PS51733"/>
    </source>
</evidence>
<dbReference type="Proteomes" id="UP001161497">
    <property type="component" value="Chromosome"/>
</dbReference>
<keyword evidence="2" id="KW-0436">Ligase</keyword>
<evidence type="ECO:0000313" key="2">
    <source>
        <dbReference type="EMBL" id="CAI9086369.1"/>
    </source>
</evidence>
<dbReference type="GO" id="GO:0016874">
    <property type="term" value="F:ligase activity"/>
    <property type="evidence" value="ECO:0007669"/>
    <property type="project" value="UniProtKB-KW"/>
</dbReference>
<dbReference type="Pfam" id="PF21948">
    <property type="entry name" value="LplA-B_cat"/>
    <property type="match status" value="1"/>
</dbReference>
<accession>A0ABM9IFN6</accession>
<dbReference type="SUPFAM" id="SSF55681">
    <property type="entry name" value="Class II aaRS and biotin synthetases"/>
    <property type="match status" value="1"/>
</dbReference>
<proteinExistence type="predicted"/>
<dbReference type="InterPro" id="IPR050664">
    <property type="entry name" value="Octanoyltrans_LipM/LipL"/>
</dbReference>
<dbReference type="Gene3D" id="3.30.930.10">
    <property type="entry name" value="Bira Bifunctional Protein, Domain 2"/>
    <property type="match status" value="1"/>
</dbReference>
<dbReference type="RefSeq" id="WP_009059444.1">
    <property type="nucleotide sequence ID" value="NZ_JAHXRZ010000009.1"/>
</dbReference>
<dbReference type="PANTHER" id="PTHR43679">
    <property type="entry name" value="OCTANOYLTRANSFERASE LIPM-RELATED"/>
    <property type="match status" value="1"/>
</dbReference>
<sequence length="224" mass="25761">MKHPQQSWSLIIEGPFHGEFNMALDEAYLDFVSTPLLRIYQFLEPMLSIGYFQKWKEVSPDTKFVRRYTGGGAVQHGKDCVYALIVPKDHSFCKIAATDTYFSIHRAIGVGISKLGLETTLYGGEKKQEGAFCFQKPVKHDLMWGAEKIAGAAQRRNRKGLLHQGSIKLPKGIFFDEMLRAIVRGFEETFGIHFQQDKISQSVWSLAKELEIKKYKTEEWNYMR</sequence>
<dbReference type="EMBL" id="OX458932">
    <property type="protein sequence ID" value="CAI9086369.1"/>
    <property type="molecule type" value="Genomic_DNA"/>
</dbReference>
<dbReference type="InterPro" id="IPR004143">
    <property type="entry name" value="BPL_LPL_catalytic"/>
</dbReference>
<evidence type="ECO:0000313" key="3">
    <source>
        <dbReference type="Proteomes" id="UP001161497"/>
    </source>
</evidence>
<gene>
    <name evidence="2" type="ORF">MFUM_2050</name>
</gene>
<organism evidence="2 3">
    <name type="scientific">Candidatus Methylacidiphilum fumarolicum</name>
    <dbReference type="NCBI Taxonomy" id="591154"/>
    <lineage>
        <taxon>Bacteria</taxon>
        <taxon>Pseudomonadati</taxon>
        <taxon>Verrucomicrobiota</taxon>
        <taxon>Methylacidiphilae</taxon>
        <taxon>Methylacidiphilales</taxon>
        <taxon>Methylacidiphilaceae</taxon>
        <taxon>Methylacidiphilum (ex Ratnadevi et al. 2023)</taxon>
    </lineage>
</organism>